<comment type="pathway">
    <text evidence="4">Amino-acid biosynthesis; L-histidine biosynthesis; L-histidine from 5-phospho-alpha-D-ribose 1-diphosphate: step 2/9.</text>
</comment>
<comment type="subunit">
    <text evidence="11">Homodimer.</text>
</comment>
<dbReference type="GO" id="GO:0000287">
    <property type="term" value="F:magnesium ion binding"/>
    <property type="evidence" value="ECO:0007669"/>
    <property type="project" value="UniProtKB-UniRule"/>
</dbReference>
<keyword evidence="12" id="KW-0472">Membrane</keyword>
<comment type="cofactor">
    <cofactor evidence="11">
        <name>Mg(2+)</name>
        <dbReference type="ChEBI" id="CHEBI:18420"/>
    </cofactor>
    <text evidence="11">Binds 1 Mg(2+) ion per subunit.</text>
</comment>
<dbReference type="InterPro" id="IPR026660">
    <property type="entry name" value="PRA-CH"/>
</dbReference>
<evidence type="ECO:0000256" key="10">
    <source>
        <dbReference type="ARBA" id="ARBA00023102"/>
    </source>
</evidence>
<organism evidence="14 15">
    <name type="scientific">Leuconostoc holzapfelii</name>
    <dbReference type="NCBI Taxonomy" id="434464"/>
    <lineage>
        <taxon>Bacteria</taxon>
        <taxon>Bacillati</taxon>
        <taxon>Bacillota</taxon>
        <taxon>Bacilli</taxon>
        <taxon>Lactobacillales</taxon>
        <taxon>Lactobacillaceae</taxon>
        <taxon>Leuconostoc</taxon>
    </lineage>
</organism>
<comment type="similarity">
    <text evidence="11">Belongs to the PRA-CH family.</text>
</comment>
<evidence type="ECO:0000256" key="3">
    <source>
        <dbReference type="ARBA" id="ARBA00005169"/>
    </source>
</evidence>
<dbReference type="EC" id="3.5.4.19" evidence="11"/>
<feature type="binding site" evidence="11">
    <location>
        <position position="81"/>
    </location>
    <ligand>
        <name>Mg(2+)</name>
        <dbReference type="ChEBI" id="CHEBI:18420"/>
    </ligand>
</feature>
<dbReference type="GO" id="GO:0000105">
    <property type="term" value="P:L-histidine biosynthetic process"/>
    <property type="evidence" value="ECO:0007669"/>
    <property type="project" value="UniProtKB-UniRule"/>
</dbReference>
<keyword evidence="12" id="KW-0812">Transmembrane</keyword>
<dbReference type="Gene3D" id="3.10.20.810">
    <property type="entry name" value="Phosphoribosyl-AMP cyclohydrolase"/>
    <property type="match status" value="1"/>
</dbReference>
<evidence type="ECO:0000256" key="4">
    <source>
        <dbReference type="ARBA" id="ARBA00005204"/>
    </source>
</evidence>
<dbReference type="GO" id="GO:0004636">
    <property type="term" value="F:phosphoribosyl-ATP diphosphatase activity"/>
    <property type="evidence" value="ECO:0007669"/>
    <property type="project" value="UniProtKB-EC"/>
</dbReference>
<dbReference type="Proteomes" id="UP000590460">
    <property type="component" value="Unassembled WGS sequence"/>
</dbReference>
<evidence type="ECO:0000256" key="12">
    <source>
        <dbReference type="SAM" id="Phobius"/>
    </source>
</evidence>
<dbReference type="GO" id="GO:0004635">
    <property type="term" value="F:phosphoribosyl-AMP cyclohydrolase activity"/>
    <property type="evidence" value="ECO:0007669"/>
    <property type="project" value="UniProtKB-UniRule"/>
</dbReference>
<evidence type="ECO:0000313" key="14">
    <source>
        <dbReference type="EMBL" id="NKZ18174.1"/>
    </source>
</evidence>
<evidence type="ECO:0000256" key="5">
    <source>
        <dbReference type="ARBA" id="ARBA00007731"/>
    </source>
</evidence>
<comment type="similarity">
    <text evidence="5">In the C-terminal section; belongs to the PRA-PH family.</text>
</comment>
<evidence type="ECO:0000259" key="13">
    <source>
        <dbReference type="Pfam" id="PF01502"/>
    </source>
</evidence>
<keyword evidence="11" id="KW-0479">Metal-binding</keyword>
<dbReference type="NCBIfam" id="NF000768">
    <property type="entry name" value="PRK00051.1"/>
    <property type="match status" value="1"/>
</dbReference>
<dbReference type="EMBL" id="JAAXPO010000003">
    <property type="protein sequence ID" value="NKZ18174.1"/>
    <property type="molecule type" value="Genomic_DNA"/>
</dbReference>
<feature type="binding site" evidence="11">
    <location>
        <position position="79"/>
    </location>
    <ligand>
        <name>Mg(2+)</name>
        <dbReference type="ChEBI" id="CHEBI:18420"/>
    </ligand>
</feature>
<keyword evidence="7 11" id="KW-0963">Cytoplasm</keyword>
<evidence type="ECO:0000256" key="8">
    <source>
        <dbReference type="ARBA" id="ARBA00022605"/>
    </source>
</evidence>
<proteinExistence type="inferred from homology"/>
<dbReference type="GO" id="GO:0005737">
    <property type="term" value="C:cytoplasm"/>
    <property type="evidence" value="ECO:0007669"/>
    <property type="project" value="UniProtKB-SubCell"/>
</dbReference>
<evidence type="ECO:0000256" key="6">
    <source>
        <dbReference type="ARBA" id="ARBA00008299"/>
    </source>
</evidence>
<evidence type="ECO:0000256" key="7">
    <source>
        <dbReference type="ARBA" id="ARBA00022490"/>
    </source>
</evidence>
<feature type="transmembrane region" description="Helical" evidence="12">
    <location>
        <begin position="16"/>
        <end position="35"/>
    </location>
</feature>
<gene>
    <name evidence="11 14" type="primary">hisI</name>
    <name evidence="14" type="ORF">HF966_03175</name>
</gene>
<dbReference type="InterPro" id="IPR038019">
    <property type="entry name" value="PRib_AMP_CycHydrolase_sf"/>
</dbReference>
<evidence type="ECO:0000256" key="2">
    <source>
        <dbReference type="ARBA" id="ARBA00001460"/>
    </source>
</evidence>
<comment type="caution">
    <text evidence="14">The sequence shown here is derived from an EMBL/GenBank/DDBJ whole genome shotgun (WGS) entry which is preliminary data.</text>
</comment>
<feature type="domain" description="Phosphoribosyl-AMP cyclohydrolase" evidence="13">
    <location>
        <begin position="32"/>
        <end position="105"/>
    </location>
</feature>
<dbReference type="HAMAP" id="MF_01021">
    <property type="entry name" value="HisI"/>
    <property type="match status" value="1"/>
</dbReference>
<dbReference type="FunFam" id="3.10.20.810:FF:000001">
    <property type="entry name" value="Histidine biosynthesis bifunctional protein HisIE"/>
    <property type="match status" value="1"/>
</dbReference>
<evidence type="ECO:0000313" key="15">
    <source>
        <dbReference type="Proteomes" id="UP000590460"/>
    </source>
</evidence>
<comment type="function">
    <text evidence="11">Catalyzes the hydrolysis of the adenine ring of phosphoribosyl-AMP.</text>
</comment>
<comment type="subcellular location">
    <subcellularLocation>
        <location evidence="11">Cytoplasm</location>
    </subcellularLocation>
</comment>
<name>A0A846ZDS0_9LACO</name>
<keyword evidence="11" id="KW-0862">Zinc</keyword>
<keyword evidence="10 11" id="KW-0368">Histidine biosynthesis</keyword>
<accession>A0A846ZDS0</accession>
<feature type="binding site" evidence="11">
    <location>
        <position position="83"/>
    </location>
    <ligand>
        <name>Mg(2+)</name>
        <dbReference type="ChEBI" id="CHEBI:18420"/>
    </ligand>
</feature>
<dbReference type="GO" id="GO:0008270">
    <property type="term" value="F:zinc ion binding"/>
    <property type="evidence" value="ECO:0007669"/>
    <property type="project" value="UniProtKB-UniRule"/>
</dbReference>
<evidence type="ECO:0000256" key="9">
    <source>
        <dbReference type="ARBA" id="ARBA00022801"/>
    </source>
</evidence>
<comment type="catalytic activity">
    <reaction evidence="1 11">
        <text>1-(5-phospho-beta-D-ribosyl)-5'-AMP + H2O = 1-(5-phospho-beta-D-ribosyl)-5-[(5-phospho-beta-D-ribosylamino)methylideneamino]imidazole-4-carboxamide</text>
        <dbReference type="Rhea" id="RHEA:20049"/>
        <dbReference type="ChEBI" id="CHEBI:15377"/>
        <dbReference type="ChEBI" id="CHEBI:58435"/>
        <dbReference type="ChEBI" id="CHEBI:59457"/>
        <dbReference type="EC" id="3.5.4.19"/>
    </reaction>
</comment>
<dbReference type="AlphaFoldDB" id="A0A846ZDS0"/>
<reference evidence="14 15" key="1">
    <citation type="submission" date="2020-04" db="EMBL/GenBank/DDBJ databases">
        <title>MicrobeNet Type strains.</title>
        <authorList>
            <person name="Nicholson A.C."/>
        </authorList>
    </citation>
    <scope>NUCLEOTIDE SEQUENCE [LARGE SCALE GENOMIC DNA]</scope>
    <source>
        <strain evidence="14 15">CCUG 54536</strain>
    </source>
</reference>
<comment type="catalytic activity">
    <reaction evidence="2">
        <text>1-(5-phospho-beta-D-ribosyl)-ATP + H2O = 1-(5-phospho-beta-D-ribosyl)-5'-AMP + diphosphate + H(+)</text>
        <dbReference type="Rhea" id="RHEA:22828"/>
        <dbReference type="ChEBI" id="CHEBI:15377"/>
        <dbReference type="ChEBI" id="CHEBI:15378"/>
        <dbReference type="ChEBI" id="CHEBI:33019"/>
        <dbReference type="ChEBI" id="CHEBI:59457"/>
        <dbReference type="ChEBI" id="CHEBI:73183"/>
        <dbReference type="EC" id="3.6.1.31"/>
    </reaction>
</comment>
<dbReference type="Pfam" id="PF01502">
    <property type="entry name" value="PRA-CH"/>
    <property type="match status" value="1"/>
</dbReference>
<keyword evidence="9 11" id="KW-0378">Hydrolase</keyword>
<feature type="binding site" evidence="11">
    <location>
        <position position="96"/>
    </location>
    <ligand>
        <name>Zn(2+)</name>
        <dbReference type="ChEBI" id="CHEBI:29105"/>
        <note>ligand shared between dimeric partners</note>
    </ligand>
</feature>
<dbReference type="UniPathway" id="UPA00031">
    <property type="reaction ID" value="UER00008"/>
</dbReference>
<keyword evidence="11" id="KW-0460">Magnesium</keyword>
<feature type="binding site" evidence="11">
    <location>
        <position position="80"/>
    </location>
    <ligand>
        <name>Zn(2+)</name>
        <dbReference type="ChEBI" id="CHEBI:29105"/>
        <note>ligand shared between dimeric partners</note>
    </ligand>
</feature>
<comment type="pathway">
    <text evidence="3 11">Amino-acid biosynthesis; L-histidine biosynthesis; L-histidine from 5-phospho-alpha-D-ribose 1-diphosphate: step 3/9.</text>
</comment>
<dbReference type="InterPro" id="IPR002496">
    <property type="entry name" value="PRib_AMP_CycHydrolase_dom"/>
</dbReference>
<evidence type="ECO:0000256" key="11">
    <source>
        <dbReference type="HAMAP-Rule" id="MF_01021"/>
    </source>
</evidence>
<dbReference type="SUPFAM" id="SSF141734">
    <property type="entry name" value="HisI-like"/>
    <property type="match status" value="1"/>
</dbReference>
<comment type="cofactor">
    <cofactor evidence="11">
        <name>Zn(2+)</name>
        <dbReference type="ChEBI" id="CHEBI:29105"/>
    </cofactor>
    <text evidence="11">Binds 1 zinc ion per subunit.</text>
</comment>
<protein>
    <recommendedName>
        <fullName evidence="11">Phosphoribosyl-AMP cyclohydrolase</fullName>
        <shortName evidence="11">PRA-CH</shortName>
        <ecNumber evidence="11">3.5.4.19</ecNumber>
    </recommendedName>
</protein>
<dbReference type="PANTHER" id="PTHR42945">
    <property type="entry name" value="HISTIDINE BIOSYNTHESIS BIFUNCTIONAL PROTEIN"/>
    <property type="match status" value="1"/>
</dbReference>
<evidence type="ECO:0000256" key="1">
    <source>
        <dbReference type="ARBA" id="ARBA00000024"/>
    </source>
</evidence>
<dbReference type="PANTHER" id="PTHR42945:SF1">
    <property type="entry name" value="HISTIDINE BIOSYNTHESIS BIFUNCTIONAL PROTEIN HIS7"/>
    <property type="match status" value="1"/>
</dbReference>
<feature type="binding site" evidence="11">
    <location>
        <position position="103"/>
    </location>
    <ligand>
        <name>Zn(2+)</name>
        <dbReference type="ChEBI" id="CHEBI:29105"/>
        <note>ligand shared between dimeric partners</note>
    </ligand>
</feature>
<comment type="similarity">
    <text evidence="6">In the N-terminal section; belongs to the PRA-CH family.</text>
</comment>
<keyword evidence="12" id="KW-1133">Transmembrane helix</keyword>
<sequence>MTNQLMPNFNQRLQNGLVPAIVTDFTTGAVLMLAYMNAESFQRTCATKETWFWSRERNELWHKGATSGHTQHVETMMLDCDADTLLIQVTPNGPACHTGATSCFFNPVSTKEAQAE</sequence>
<keyword evidence="8 11" id="KW-0028">Amino-acid biosynthesis</keyword>